<organism evidence="2 3">
    <name type="scientific">Actimicrobium antarcticum</name>
    <dbReference type="NCBI Taxonomy" id="1051899"/>
    <lineage>
        <taxon>Bacteria</taxon>
        <taxon>Pseudomonadati</taxon>
        <taxon>Pseudomonadota</taxon>
        <taxon>Betaproteobacteria</taxon>
        <taxon>Burkholderiales</taxon>
        <taxon>Oxalobacteraceae</taxon>
        <taxon>Actimicrobium</taxon>
    </lineage>
</organism>
<dbReference type="PANTHER" id="PTHR40260">
    <property type="entry name" value="BLR8190 PROTEIN"/>
    <property type="match status" value="1"/>
</dbReference>
<dbReference type="NCBIfam" id="TIGR02118">
    <property type="entry name" value="EthD family reductase"/>
    <property type="match status" value="1"/>
</dbReference>
<protein>
    <submittedName>
        <fullName evidence="2">EthD family reductase</fullName>
    </submittedName>
</protein>
<feature type="domain" description="EthD" evidence="1">
    <location>
        <begin position="18"/>
        <end position="92"/>
    </location>
</feature>
<dbReference type="PANTHER" id="PTHR40260:SF2">
    <property type="entry name" value="BLR8190 PROTEIN"/>
    <property type="match status" value="1"/>
</dbReference>
<keyword evidence="3" id="KW-1185">Reference proteome</keyword>
<dbReference type="InterPro" id="IPR009799">
    <property type="entry name" value="EthD_dom"/>
</dbReference>
<dbReference type="SUPFAM" id="SSF54909">
    <property type="entry name" value="Dimeric alpha+beta barrel"/>
    <property type="match status" value="1"/>
</dbReference>
<proteinExistence type="predicted"/>
<accession>A0ABP7SFY0</accession>
<dbReference type="RefSeq" id="WP_344761123.1">
    <property type="nucleotide sequence ID" value="NZ_BAAAZE010000001.1"/>
</dbReference>
<evidence type="ECO:0000259" key="1">
    <source>
        <dbReference type="Pfam" id="PF07110"/>
    </source>
</evidence>
<evidence type="ECO:0000313" key="2">
    <source>
        <dbReference type="EMBL" id="GAA4011178.1"/>
    </source>
</evidence>
<dbReference type="Pfam" id="PF07110">
    <property type="entry name" value="EthD"/>
    <property type="match status" value="1"/>
</dbReference>
<comment type="caution">
    <text evidence="2">The sequence shown here is derived from an EMBL/GenBank/DDBJ whole genome shotgun (WGS) entry which is preliminary data.</text>
</comment>
<evidence type="ECO:0000313" key="3">
    <source>
        <dbReference type="Proteomes" id="UP001501353"/>
    </source>
</evidence>
<reference evidence="3" key="1">
    <citation type="journal article" date="2019" name="Int. J. Syst. Evol. Microbiol.">
        <title>The Global Catalogue of Microorganisms (GCM) 10K type strain sequencing project: providing services to taxonomists for standard genome sequencing and annotation.</title>
        <authorList>
            <consortium name="The Broad Institute Genomics Platform"/>
            <consortium name="The Broad Institute Genome Sequencing Center for Infectious Disease"/>
            <person name="Wu L."/>
            <person name="Ma J."/>
        </authorList>
    </citation>
    <scope>NUCLEOTIDE SEQUENCE [LARGE SCALE GENOMIC DNA]</scope>
    <source>
        <strain evidence="3">JCM 16673</strain>
    </source>
</reference>
<dbReference type="Proteomes" id="UP001501353">
    <property type="component" value="Unassembled WGS sequence"/>
</dbReference>
<dbReference type="InterPro" id="IPR011008">
    <property type="entry name" value="Dimeric_a/b-barrel"/>
</dbReference>
<name>A0ABP7SFY0_9BURK</name>
<gene>
    <name evidence="2" type="ORF">GCM10022212_00050</name>
</gene>
<sequence length="104" mass="11344">MIKVSVMYPNTPGARFNHEYYRDNHMPLVKARMGDACKFYTVDKGLSGGAPGTPPTYIGMCHIFSVSVEAFQAGFGPHVAEIMGDIPNYTDLAPVMQISEVMVG</sequence>
<dbReference type="Gene3D" id="3.30.70.100">
    <property type="match status" value="1"/>
</dbReference>
<dbReference type="EMBL" id="BAAAZE010000001">
    <property type="protein sequence ID" value="GAA4011178.1"/>
    <property type="molecule type" value="Genomic_DNA"/>
</dbReference>